<feature type="transmembrane region" description="Helical" evidence="1">
    <location>
        <begin position="296"/>
        <end position="320"/>
    </location>
</feature>
<organism evidence="3">
    <name type="scientific">Oikopleura dioica</name>
    <name type="common">Tunicate</name>
    <dbReference type="NCBI Taxonomy" id="34765"/>
    <lineage>
        <taxon>Eukaryota</taxon>
        <taxon>Metazoa</taxon>
        <taxon>Chordata</taxon>
        <taxon>Tunicata</taxon>
        <taxon>Appendicularia</taxon>
        <taxon>Copelata</taxon>
        <taxon>Oikopleuridae</taxon>
        <taxon>Oikopleura</taxon>
    </lineage>
</organism>
<evidence type="ECO:0000259" key="2">
    <source>
        <dbReference type="Pfam" id="PF07885"/>
    </source>
</evidence>
<feature type="transmembrane region" description="Helical" evidence="1">
    <location>
        <begin position="105"/>
        <end position="128"/>
    </location>
</feature>
<feature type="transmembrane region" description="Helical" evidence="1">
    <location>
        <begin position="47"/>
        <end position="64"/>
    </location>
</feature>
<dbReference type="EMBL" id="FN653023">
    <property type="protein sequence ID" value="CBY18124.1"/>
    <property type="molecule type" value="Genomic_DNA"/>
</dbReference>
<gene>
    <name evidence="3" type="ORF">GSOID_T00017761001</name>
</gene>
<dbReference type="InterPro" id="IPR013099">
    <property type="entry name" value="K_chnl_dom"/>
</dbReference>
<proteinExistence type="predicted"/>
<dbReference type="GO" id="GO:0016020">
    <property type="term" value="C:membrane"/>
    <property type="evidence" value="ECO:0007669"/>
    <property type="project" value="InterPro"/>
</dbReference>
<keyword evidence="1" id="KW-1133">Transmembrane helix</keyword>
<dbReference type="Pfam" id="PF07885">
    <property type="entry name" value="Ion_trans_2"/>
    <property type="match status" value="1"/>
</dbReference>
<reference evidence="3" key="1">
    <citation type="journal article" date="2010" name="Science">
        <title>Plasticity of animal genome architecture unmasked by rapid evolution of a pelagic tunicate.</title>
        <authorList>
            <person name="Denoeud F."/>
            <person name="Henriet S."/>
            <person name="Mungpakdee S."/>
            <person name="Aury J.M."/>
            <person name="Da Silva C."/>
            <person name="Brinkmann H."/>
            <person name="Mikhaleva J."/>
            <person name="Olsen L.C."/>
            <person name="Jubin C."/>
            <person name="Canestro C."/>
            <person name="Bouquet J.M."/>
            <person name="Danks G."/>
            <person name="Poulain J."/>
            <person name="Campsteijn C."/>
            <person name="Adamski M."/>
            <person name="Cross I."/>
            <person name="Yadetie F."/>
            <person name="Muffato M."/>
            <person name="Louis A."/>
            <person name="Butcher S."/>
            <person name="Tsagkogeorga G."/>
            <person name="Konrad A."/>
            <person name="Singh S."/>
            <person name="Jensen M.F."/>
            <person name="Cong E.H."/>
            <person name="Eikeseth-Otteraa H."/>
            <person name="Noel B."/>
            <person name="Anthouard V."/>
            <person name="Porcel B.M."/>
            <person name="Kachouri-Lafond R."/>
            <person name="Nishino A."/>
            <person name="Ugolini M."/>
            <person name="Chourrout P."/>
            <person name="Nishida H."/>
            <person name="Aasland R."/>
            <person name="Huzurbazar S."/>
            <person name="Westhof E."/>
            <person name="Delsuc F."/>
            <person name="Lehrach H."/>
            <person name="Reinhardt R."/>
            <person name="Weissenbach J."/>
            <person name="Roy S.W."/>
            <person name="Artiguenave F."/>
            <person name="Postlethwait J.H."/>
            <person name="Manak J.R."/>
            <person name="Thompson E.M."/>
            <person name="Jaillon O."/>
            <person name="Du Pasquier L."/>
            <person name="Boudinot P."/>
            <person name="Liberles D.A."/>
            <person name="Volff J.N."/>
            <person name="Philippe H."/>
            <person name="Lenhard B."/>
            <person name="Roest Crollius H."/>
            <person name="Wincker P."/>
            <person name="Chourrout D."/>
        </authorList>
    </citation>
    <scope>NUCLEOTIDE SEQUENCE [LARGE SCALE GENOMIC DNA]</scope>
</reference>
<dbReference type="InParanoid" id="E4X3C0"/>
<dbReference type="Gene3D" id="1.10.287.70">
    <property type="match status" value="1"/>
</dbReference>
<feature type="domain" description="Potassium channel" evidence="2">
    <location>
        <begin position="244"/>
        <end position="320"/>
    </location>
</feature>
<evidence type="ECO:0000313" key="4">
    <source>
        <dbReference type="Proteomes" id="UP000001307"/>
    </source>
</evidence>
<name>E4X3C0_OIKDI</name>
<dbReference type="PANTHER" id="PTHR10153">
    <property type="entry name" value="SMALL CONDUCTANCE CALCIUM-ACTIVATED POTASSIUM CHANNEL"/>
    <property type="match status" value="1"/>
</dbReference>
<dbReference type="Proteomes" id="UP000001307">
    <property type="component" value="Unassembled WGS sequence"/>
</dbReference>
<evidence type="ECO:0000256" key="1">
    <source>
        <dbReference type="SAM" id="Phobius"/>
    </source>
</evidence>
<feature type="transmembrane region" description="Helical" evidence="1">
    <location>
        <begin position="149"/>
        <end position="171"/>
    </location>
</feature>
<dbReference type="GO" id="GO:0016286">
    <property type="term" value="F:small conductance calcium-activated potassium channel activity"/>
    <property type="evidence" value="ECO:0007669"/>
    <property type="project" value="InterPro"/>
</dbReference>
<dbReference type="SUPFAM" id="SSF81324">
    <property type="entry name" value="Voltage-gated potassium channels"/>
    <property type="match status" value="1"/>
</dbReference>
<dbReference type="InterPro" id="IPR015449">
    <property type="entry name" value="K_chnl_Ca-activ_SK"/>
</dbReference>
<feature type="transmembrane region" description="Helical" evidence="1">
    <location>
        <begin position="238"/>
        <end position="258"/>
    </location>
</feature>
<accession>E4X3C0</accession>
<dbReference type="AlphaFoldDB" id="E4X3C0"/>
<keyword evidence="1" id="KW-0812">Transmembrane</keyword>
<protein>
    <recommendedName>
        <fullName evidence="2">Potassium channel domain-containing protein</fullName>
    </recommendedName>
</protein>
<sequence length="363" mass="42053">MQKSKDKFFHALLKAASRGFQDRLKDLKEFQVRDILLSRIHAHLTKYSRIIFSLCALSVIIAVIDIETSYARNNILCLKILNGTSMSCRLEQFTYKDIRKTCPRILFFTSFLKLSLAIISIFMNYALYQYYTGELRVMRIKRYLIRGQTGVLTSPMAVLFILECILCTIHMPPGFDASFRPEWQLIPMIRLYQVIKLLKEHNELRYHRLTNVLSSLVKITFEDTFLIKTHFLKHPAQVLLAIYFFCVFGLGYVVFVFERANMSGTLKLENMVWLVVVSITNLGFGDVVPMSPGGRIFVGIASILGTLLTALMIGVMRDWLEIPPNERRILAAIKRQRFHRLKMEAAARKVIIILSIDYLFYNQ</sequence>
<keyword evidence="4" id="KW-1185">Reference proteome</keyword>
<evidence type="ECO:0000313" key="3">
    <source>
        <dbReference type="EMBL" id="CBY18124.1"/>
    </source>
</evidence>
<keyword evidence="1" id="KW-0472">Membrane</keyword>
<feature type="transmembrane region" description="Helical" evidence="1">
    <location>
        <begin position="270"/>
        <end position="290"/>
    </location>
</feature>
<dbReference type="OrthoDB" id="10027095at2759"/>